<dbReference type="Gene3D" id="3.90.1530.10">
    <property type="entry name" value="Conserved hypothetical protein from pyrococcus furiosus pfu- 392566-001, ParB domain"/>
    <property type="match status" value="1"/>
</dbReference>
<feature type="domain" description="ParB-like N-terminal" evidence="1">
    <location>
        <begin position="27"/>
        <end position="116"/>
    </location>
</feature>
<evidence type="ECO:0000313" key="2">
    <source>
        <dbReference type="EMBL" id="ERI10243.1"/>
    </source>
</evidence>
<dbReference type="SMART" id="SM00470">
    <property type="entry name" value="ParB"/>
    <property type="match status" value="1"/>
</dbReference>
<dbReference type="SUPFAM" id="SSF110849">
    <property type="entry name" value="ParB/Sulfiredoxin"/>
    <property type="match status" value="1"/>
</dbReference>
<evidence type="ECO:0000313" key="3">
    <source>
        <dbReference type="Proteomes" id="UP000016511"/>
    </source>
</evidence>
<gene>
    <name evidence="2" type="ORF">HMPREF0083_01687</name>
</gene>
<reference evidence="2 3" key="1">
    <citation type="submission" date="2013-08" db="EMBL/GenBank/DDBJ databases">
        <authorList>
            <person name="Weinstock G."/>
            <person name="Sodergren E."/>
            <person name="Wylie T."/>
            <person name="Fulton L."/>
            <person name="Fulton R."/>
            <person name="Fronick C."/>
            <person name="O'Laughlin M."/>
            <person name="Godfrey J."/>
            <person name="Miner T."/>
            <person name="Herter B."/>
            <person name="Appelbaum E."/>
            <person name="Cordes M."/>
            <person name="Lek S."/>
            <person name="Wollam A."/>
            <person name="Pepin K.H."/>
            <person name="Palsikar V.B."/>
            <person name="Mitreva M."/>
            <person name="Wilson R.K."/>
        </authorList>
    </citation>
    <scope>NUCLEOTIDE SEQUENCE [LARGE SCALE GENOMIC DNA]</scope>
    <source>
        <strain evidence="2 3">ATCC 12856</strain>
    </source>
</reference>
<evidence type="ECO:0000259" key="1">
    <source>
        <dbReference type="SMART" id="SM00470"/>
    </source>
</evidence>
<dbReference type="Proteomes" id="UP000016511">
    <property type="component" value="Unassembled WGS sequence"/>
</dbReference>
<protein>
    <submittedName>
        <fullName evidence="2">ParB-like protein</fullName>
    </submittedName>
</protein>
<dbReference type="STRING" id="649747.HMPREF0083_01687"/>
<dbReference type="PATRIC" id="fig|649747.3.peg.1529"/>
<organism evidence="2 3">
    <name type="scientific">Aneurinibacillus aneurinilyticus ATCC 12856</name>
    <dbReference type="NCBI Taxonomy" id="649747"/>
    <lineage>
        <taxon>Bacteria</taxon>
        <taxon>Bacillati</taxon>
        <taxon>Bacillota</taxon>
        <taxon>Bacilli</taxon>
        <taxon>Bacillales</taxon>
        <taxon>Paenibacillaceae</taxon>
        <taxon>Aneurinibacillus group</taxon>
        <taxon>Aneurinibacillus</taxon>
    </lineage>
</organism>
<comment type="caution">
    <text evidence="2">The sequence shown here is derived from an EMBL/GenBank/DDBJ whole genome shotgun (WGS) entry which is preliminary data.</text>
</comment>
<dbReference type="Pfam" id="PF02195">
    <property type="entry name" value="ParB_N"/>
    <property type="match status" value="1"/>
</dbReference>
<dbReference type="InterPro" id="IPR003115">
    <property type="entry name" value="ParB_N"/>
</dbReference>
<sequence length="200" mass="23126">MYRICNEDKAAPVSGFLFWRMTTMDIRKIPVEKINPAPYNPRIDLQPGDEEYERLKRSIREFGYVEPLVWNERTGNLVGGHQRYKILMEEQPTELLVSVVNMDDTKEKALNIALNKIEGGWDEERLAALLESLQTDIDIELTGFNQEEAEKIIADFQFNEGDADKDFNSTEIDLDDFSEENFECVCPKCGFMFNPKKGDQ</sequence>
<proteinExistence type="predicted"/>
<dbReference type="AlphaFoldDB" id="U1X6T3"/>
<dbReference type="eggNOG" id="COG1475">
    <property type="taxonomic scope" value="Bacteria"/>
</dbReference>
<keyword evidence="3" id="KW-1185">Reference proteome</keyword>
<dbReference type="InterPro" id="IPR036086">
    <property type="entry name" value="ParB/Sulfiredoxin_sf"/>
</dbReference>
<dbReference type="HOGENOM" id="CLU_099062_2_0_9"/>
<name>U1X6T3_ANEAE</name>
<dbReference type="EMBL" id="AWSJ01000112">
    <property type="protein sequence ID" value="ERI10243.1"/>
    <property type="molecule type" value="Genomic_DNA"/>
</dbReference>
<dbReference type="CDD" id="cd16401">
    <property type="entry name" value="ParB_N_like_MT"/>
    <property type="match status" value="1"/>
</dbReference>
<accession>U1X6T3</accession>